<dbReference type="OrthoDB" id="6344756at2759"/>
<gene>
    <name evidence="2" type="ORF">LSAA_11047</name>
</gene>
<evidence type="ECO:0000313" key="3">
    <source>
        <dbReference type="Proteomes" id="UP000675881"/>
    </source>
</evidence>
<sequence>MSITLSLFFIYNFVLCAFGESEGRNDRFFLFNIVKFDNDICQGNNDNDIGVCFTKSECTARDGRESGNCASGFGVCCIIESNCNSTNHPSEIVQYFQSPNYPQIDSMPYYCSRNIKIVNTDICQVRIDFLEFEMGGPSLDSLAGISLCGNMKGQHIYIDVSETTDESLRFFTMVGNEDDIPGSTISPLASTQYKWNLRIRQISCSDYSDVRAPEGCLQYFPSPMGTIESFNYGAVNSPYPALLDYTMCFKKLKGFCGISFQVIGEGNGSPVFGLNYNGDGSVPYGEFCYGTPGASSNDFLEVLAGSYKNLGATDFTTTSHICGVKKGSVLSLFFEVLIQDHG</sequence>
<dbReference type="PANTHER" id="PTHR33236:SF5">
    <property type="entry name" value="CUB DOMAIN-CONTAINING PROTEIN"/>
    <property type="match status" value="1"/>
</dbReference>
<dbReference type="InterPro" id="IPR058698">
    <property type="entry name" value="CUB_metazoa"/>
</dbReference>
<dbReference type="PANTHER" id="PTHR33236">
    <property type="entry name" value="INTRAFLAGELLAR TRANSPORT PROTEIN 122 FAMILY PROTEIN-RELATED"/>
    <property type="match status" value="1"/>
</dbReference>
<dbReference type="EMBL" id="HG994585">
    <property type="protein sequence ID" value="CAF2969122.1"/>
    <property type="molecule type" value="Genomic_DNA"/>
</dbReference>
<dbReference type="Pfam" id="PF26080">
    <property type="entry name" value="CUB_animal"/>
    <property type="match status" value="1"/>
</dbReference>
<keyword evidence="3" id="KW-1185">Reference proteome</keyword>
<accession>A0A7R8CYG6</accession>
<proteinExistence type="predicted"/>
<feature type="domain" description="CUB" evidence="1">
    <location>
        <begin position="213"/>
        <end position="325"/>
    </location>
</feature>
<name>A0A7R8CYG6_LEPSM</name>
<organism evidence="2 3">
    <name type="scientific">Lepeophtheirus salmonis</name>
    <name type="common">Salmon louse</name>
    <name type="synonym">Caligus salmonis</name>
    <dbReference type="NCBI Taxonomy" id="72036"/>
    <lineage>
        <taxon>Eukaryota</taxon>
        <taxon>Metazoa</taxon>
        <taxon>Ecdysozoa</taxon>
        <taxon>Arthropoda</taxon>
        <taxon>Crustacea</taxon>
        <taxon>Multicrustacea</taxon>
        <taxon>Hexanauplia</taxon>
        <taxon>Copepoda</taxon>
        <taxon>Siphonostomatoida</taxon>
        <taxon>Caligidae</taxon>
        <taxon>Lepeophtheirus</taxon>
    </lineage>
</organism>
<dbReference type="AlphaFoldDB" id="A0A7R8CYG6"/>
<evidence type="ECO:0000259" key="1">
    <source>
        <dbReference type="Pfam" id="PF26080"/>
    </source>
</evidence>
<evidence type="ECO:0000313" key="2">
    <source>
        <dbReference type="EMBL" id="CAF2969122.1"/>
    </source>
</evidence>
<dbReference type="Proteomes" id="UP000675881">
    <property type="component" value="Chromosome 6"/>
</dbReference>
<reference evidence="2" key="1">
    <citation type="submission" date="2021-02" db="EMBL/GenBank/DDBJ databases">
        <authorList>
            <person name="Bekaert M."/>
        </authorList>
    </citation>
    <scope>NUCLEOTIDE SEQUENCE</scope>
    <source>
        <strain evidence="2">IoA-00</strain>
    </source>
</reference>
<protein>
    <submittedName>
        <fullName evidence="2">(salmon louse) hypothetical protein</fullName>
    </submittedName>
</protein>